<organism evidence="1 2">
    <name type="scientific">Leptospira santarosai serovar Shermani str. LT 821</name>
    <dbReference type="NCBI Taxonomy" id="758847"/>
    <lineage>
        <taxon>Bacteria</taxon>
        <taxon>Pseudomonadati</taxon>
        <taxon>Spirochaetota</taxon>
        <taxon>Spirochaetia</taxon>
        <taxon>Leptospirales</taxon>
        <taxon>Leptospiraceae</taxon>
        <taxon>Leptospira</taxon>
    </lineage>
</organism>
<accession>A0A097ESX7</accession>
<dbReference type="AlphaFoldDB" id="A0A097ESX7"/>
<reference evidence="1 2" key="2">
    <citation type="journal article" date="2014" name="Emerg. Microbes Infect.">
        <title>Potential impact on kidney infection: a whole-genome analysis of Leptospira santarosai serovar Shermani.</title>
        <authorList>
            <person name="Chou L.F."/>
            <person name="Chen T.W."/>
            <person name="Ko Y.C."/>
            <person name="Pan M.J."/>
            <person name="Tian Y.C."/>
            <person name="Chiu C.H."/>
            <person name="Tang P."/>
            <person name="Hung C.C."/>
            <person name="Yang C.W."/>
        </authorList>
    </citation>
    <scope>NUCLEOTIDE SEQUENCE</scope>
    <source>
        <strain evidence="1 2">LT 821</strain>
    </source>
</reference>
<dbReference type="STRING" id="758847.LSS_22545"/>
<evidence type="ECO:0000313" key="1">
    <source>
        <dbReference type="EMBL" id="AIT11010.1"/>
    </source>
</evidence>
<gene>
    <name evidence="1" type="ORF">LSS_22545</name>
</gene>
<name>A0A097ESX7_9LEPT</name>
<dbReference type="KEGG" id="lst:LSS_22545"/>
<sequence>MRRITESFIKNRFFYQGMAFIFCKTLRVSEQSFVEIQTTFSKNLDIN</sequence>
<protein>
    <submittedName>
        <fullName evidence="1">Uncharacterized protein</fullName>
    </submittedName>
</protein>
<dbReference type="Proteomes" id="UP000035800">
    <property type="component" value="Chromosome I"/>
</dbReference>
<dbReference type="EMBL" id="CP006694">
    <property type="protein sequence ID" value="AIT11010.1"/>
    <property type="molecule type" value="Genomic_DNA"/>
</dbReference>
<proteinExistence type="predicted"/>
<evidence type="ECO:0000313" key="2">
    <source>
        <dbReference type="Proteomes" id="UP000035800"/>
    </source>
</evidence>
<reference evidence="1 2" key="1">
    <citation type="journal article" date="2012" name="Gene">
        <title>Sequence of Leptospira santarosai serovar Shermani genome and prediction of virulence-associated genes.</title>
        <authorList>
            <person name="Chou L.F."/>
            <person name="Chen Y.T."/>
            <person name="Lu C.W."/>
            <person name="Ko Y.C."/>
            <person name="Tang C.Y."/>
            <person name="Pan M.J."/>
            <person name="Tian Y.C."/>
            <person name="Chiu C.H."/>
            <person name="Hung C.C."/>
            <person name="Yang C.W."/>
        </authorList>
    </citation>
    <scope>NUCLEOTIDE SEQUENCE [LARGE SCALE GENOMIC DNA]</scope>
    <source>
        <strain evidence="1">LT 821</strain>
    </source>
</reference>